<dbReference type="CDD" id="cd00834">
    <property type="entry name" value="KAS_I_II"/>
    <property type="match status" value="1"/>
</dbReference>
<dbReference type="InterPro" id="IPR016039">
    <property type="entry name" value="Thiolase-like"/>
</dbReference>
<dbReference type="Pfam" id="PF02801">
    <property type="entry name" value="Ketoacyl-synt_C"/>
    <property type="match status" value="1"/>
</dbReference>
<dbReference type="NCBIfam" id="NF005490">
    <property type="entry name" value="PRK07103.1"/>
    <property type="match status" value="1"/>
</dbReference>
<dbReference type="InterPro" id="IPR000794">
    <property type="entry name" value="Beta-ketoacyl_synthase"/>
</dbReference>
<keyword evidence="6" id="KW-1185">Reference proteome</keyword>
<dbReference type="Pfam" id="PF00109">
    <property type="entry name" value="ketoacyl-synt"/>
    <property type="match status" value="1"/>
</dbReference>
<gene>
    <name evidence="5" type="ORF">RZO55_24155</name>
</gene>
<accession>A0ABU4GWS1</accession>
<evidence type="ECO:0000259" key="4">
    <source>
        <dbReference type="PROSITE" id="PS52004"/>
    </source>
</evidence>
<dbReference type="Gene3D" id="3.40.47.10">
    <property type="match status" value="2"/>
</dbReference>
<organism evidence="5 6">
    <name type="scientific">Clostridium boliviensis</name>
    <dbReference type="NCBI Taxonomy" id="318465"/>
    <lineage>
        <taxon>Bacteria</taxon>
        <taxon>Bacillati</taxon>
        <taxon>Bacillota</taxon>
        <taxon>Clostridia</taxon>
        <taxon>Eubacteriales</taxon>
        <taxon>Clostridiaceae</taxon>
        <taxon>Clostridium</taxon>
    </lineage>
</organism>
<proteinExistence type="inferred from homology"/>
<reference evidence="5 6" key="1">
    <citation type="submission" date="2023-10" db="EMBL/GenBank/DDBJ databases">
        <title>A novel Glycoside Hydrolase 43-Like Enzyme from Clostrdium boliviensis is an Endo-xylanase, and a Candidate for Xylooligosaccharides Production from Different Xylan Substrates.</title>
        <authorList>
            <person name="Alvarez M.T."/>
            <person name="Rocabado-Villegas L.R."/>
            <person name="Salas-Veizaga D.M."/>
            <person name="Linares-Pasten J.A."/>
            <person name="Gudmundsdottir E.E."/>
            <person name="Hreggvidsson G.O."/>
            <person name="Adlercreutz P."/>
            <person name="Nordberg Karlsson E."/>
        </authorList>
    </citation>
    <scope>NUCLEOTIDE SEQUENCE [LARGE SCALE GENOMIC DNA]</scope>
    <source>
        <strain evidence="5 6">E-1</strain>
    </source>
</reference>
<keyword evidence="2 3" id="KW-0808">Transferase</keyword>
<dbReference type="RefSeq" id="WP_318066830.1">
    <property type="nucleotide sequence ID" value="NZ_JAWONS010000329.1"/>
</dbReference>
<dbReference type="SUPFAM" id="SSF53901">
    <property type="entry name" value="Thiolase-like"/>
    <property type="match status" value="2"/>
</dbReference>
<name>A0ABU4GWS1_9CLOT</name>
<dbReference type="PANTHER" id="PTHR11712:SF336">
    <property type="entry name" value="3-OXOACYL-[ACYL-CARRIER-PROTEIN] SYNTHASE, MITOCHONDRIAL"/>
    <property type="match status" value="1"/>
</dbReference>
<dbReference type="Proteomes" id="UP001276854">
    <property type="component" value="Unassembled WGS sequence"/>
</dbReference>
<dbReference type="PANTHER" id="PTHR11712">
    <property type="entry name" value="POLYKETIDE SYNTHASE-RELATED"/>
    <property type="match status" value="1"/>
</dbReference>
<comment type="similarity">
    <text evidence="1 3">Belongs to the thiolase-like superfamily. Beta-ketoacyl-ACP synthases family.</text>
</comment>
<dbReference type="InterPro" id="IPR014030">
    <property type="entry name" value="Ketoacyl_synth_N"/>
</dbReference>
<dbReference type="InterPro" id="IPR020841">
    <property type="entry name" value="PKS_Beta-ketoAc_synthase_dom"/>
</dbReference>
<evidence type="ECO:0000256" key="3">
    <source>
        <dbReference type="RuleBase" id="RU003694"/>
    </source>
</evidence>
<evidence type="ECO:0000313" key="5">
    <source>
        <dbReference type="EMBL" id="MDW2800667.1"/>
    </source>
</evidence>
<dbReference type="InterPro" id="IPR014031">
    <property type="entry name" value="Ketoacyl_synth_C"/>
</dbReference>
<evidence type="ECO:0000313" key="6">
    <source>
        <dbReference type="Proteomes" id="UP001276854"/>
    </source>
</evidence>
<dbReference type="EMBL" id="JAWONS010000329">
    <property type="protein sequence ID" value="MDW2800667.1"/>
    <property type="molecule type" value="Genomic_DNA"/>
</dbReference>
<feature type="domain" description="Ketosynthase family 3 (KS3)" evidence="4">
    <location>
        <begin position="2"/>
        <end position="422"/>
    </location>
</feature>
<dbReference type="SMART" id="SM00825">
    <property type="entry name" value="PKS_KS"/>
    <property type="match status" value="1"/>
</dbReference>
<comment type="caution">
    <text evidence="5">The sequence shown here is derived from an EMBL/GenBank/DDBJ whole genome shotgun (WGS) entry which is preliminary data.</text>
</comment>
<evidence type="ECO:0000256" key="1">
    <source>
        <dbReference type="ARBA" id="ARBA00008467"/>
    </source>
</evidence>
<evidence type="ECO:0000256" key="2">
    <source>
        <dbReference type="ARBA" id="ARBA00022679"/>
    </source>
</evidence>
<sequence>MNETISITGMGIVSSIGHNIREFNAALKKGISNIGYLEDTSDGAMPVMVGAPVKWNGVKKTLDQMAKDGICPRQIDKNLYQMLRRGPEPSAWGVIAALQAWDQAKITGVPPDRIGIVVAGNNLMPKLSYQLYEKCHQAPEFIPARYALNYLDTNLIGMISETLQIHGESFCAGATSASGNIGIIKGYQMLQLGLIDICLVVGAATDLSLLELQAFCQAGAMGGKEYYHSPQLACRPFDRRHEGFIYGQAAACLIIENSENARKRGAAEYGQILGGAVVLDGNHLANPNVNGEKNAITLALARAGVTVDQIDYINAHGTASIVGDETEAQAIEEVFQGHLEHLWVNSTKGLTGHCLSSAGVVEAVAVILQMKENFLHPNLNLDDPISHKINFTENCSMEKNITYAVSNSFAFGGINSSIVLKKGANIDE</sequence>
<protein>
    <submittedName>
        <fullName evidence="5">Beta-ketoacyl synthase N-terminal-like domain-containing protein</fullName>
    </submittedName>
</protein>
<dbReference type="PROSITE" id="PS52004">
    <property type="entry name" value="KS3_2"/>
    <property type="match status" value="1"/>
</dbReference>